<dbReference type="InterPro" id="IPR036421">
    <property type="entry name" value="Fe_dep_repressor_sf"/>
</dbReference>
<dbReference type="InterPro" id="IPR036390">
    <property type="entry name" value="WH_DNA-bd_sf"/>
</dbReference>
<protein>
    <recommendedName>
        <fullName evidence="4">Transcriptional regulator MntR</fullName>
    </recommendedName>
    <alternativeName>
        <fullName evidence="13">Manganese transport regulator</fullName>
    </alternativeName>
</protein>
<dbReference type="PANTHER" id="PTHR33238">
    <property type="entry name" value="IRON (METAL) DEPENDENT REPRESSOR, DTXR FAMILY"/>
    <property type="match status" value="1"/>
</dbReference>
<evidence type="ECO:0000256" key="8">
    <source>
        <dbReference type="ARBA" id="ARBA00023125"/>
    </source>
</evidence>
<evidence type="ECO:0000256" key="4">
    <source>
        <dbReference type="ARBA" id="ARBA00022386"/>
    </source>
</evidence>
<dbReference type="Gene3D" id="1.10.60.10">
    <property type="entry name" value="Iron dependent repressor, metal binding and dimerisation domain"/>
    <property type="match status" value="1"/>
</dbReference>
<accession>A0A517T0N0</accession>
<evidence type="ECO:0000256" key="11">
    <source>
        <dbReference type="ARBA" id="ARBA00023211"/>
    </source>
</evidence>
<dbReference type="EMBL" id="CP036272">
    <property type="protein sequence ID" value="QDT61912.1"/>
    <property type="molecule type" value="Genomic_DNA"/>
</dbReference>
<dbReference type="GO" id="GO:0046914">
    <property type="term" value="F:transition metal ion binding"/>
    <property type="evidence" value="ECO:0007669"/>
    <property type="project" value="InterPro"/>
</dbReference>
<dbReference type="GO" id="GO:0046983">
    <property type="term" value="F:protein dimerization activity"/>
    <property type="evidence" value="ECO:0007669"/>
    <property type="project" value="InterPro"/>
</dbReference>
<dbReference type="SMART" id="SM00529">
    <property type="entry name" value="HTH_DTXR"/>
    <property type="match status" value="1"/>
</dbReference>
<evidence type="ECO:0000259" key="14">
    <source>
        <dbReference type="PROSITE" id="PS50944"/>
    </source>
</evidence>
<keyword evidence="5" id="KW-0963">Cytoplasm</keyword>
<evidence type="ECO:0000256" key="10">
    <source>
        <dbReference type="ARBA" id="ARBA00023163"/>
    </source>
</evidence>
<dbReference type="Gene3D" id="1.10.10.10">
    <property type="entry name" value="Winged helix-like DNA-binding domain superfamily/Winged helix DNA-binding domain"/>
    <property type="match status" value="1"/>
</dbReference>
<dbReference type="Proteomes" id="UP000315003">
    <property type="component" value="Chromosome"/>
</dbReference>
<name>A0A517T0N0_9BACT</name>
<keyword evidence="6" id="KW-0678">Repressor</keyword>
<gene>
    <name evidence="15" type="primary">mntR</name>
    <name evidence="15" type="ORF">SV7mr_44530</name>
</gene>
<dbReference type="GO" id="GO:0003700">
    <property type="term" value="F:DNA-binding transcription factor activity"/>
    <property type="evidence" value="ECO:0007669"/>
    <property type="project" value="InterPro"/>
</dbReference>
<dbReference type="GO" id="GO:0003677">
    <property type="term" value="F:DNA binding"/>
    <property type="evidence" value="ECO:0007669"/>
    <property type="project" value="UniProtKB-KW"/>
</dbReference>
<comment type="similarity">
    <text evidence="2">Belongs to the DtxR/MntR family.</text>
</comment>
<evidence type="ECO:0000256" key="5">
    <source>
        <dbReference type="ARBA" id="ARBA00022490"/>
    </source>
</evidence>
<dbReference type="RefSeq" id="WP_145276294.1">
    <property type="nucleotide sequence ID" value="NZ_CP036272.1"/>
</dbReference>
<evidence type="ECO:0000313" key="15">
    <source>
        <dbReference type="EMBL" id="QDT61912.1"/>
    </source>
</evidence>
<sequence length="135" mass="15036">MAEAFSRTRADHASETAEDYVEAIAAQIQRTGICRSADLAEFFSVTHATVNNTVARLVRDGYAKTEPYRPIELTPEGRRLAEHCEQRHQVVKAFLLAMGVSEKVAAIDSEGIEHHVSQETLKAMKQVLKDGWPTK</sequence>
<dbReference type="AlphaFoldDB" id="A0A517T0N0"/>
<keyword evidence="11" id="KW-0464">Manganese</keyword>
<evidence type="ECO:0000313" key="16">
    <source>
        <dbReference type="Proteomes" id="UP000315003"/>
    </source>
</evidence>
<dbReference type="SUPFAM" id="SSF46785">
    <property type="entry name" value="Winged helix' DNA-binding domain"/>
    <property type="match status" value="1"/>
</dbReference>
<comment type="function">
    <text evidence="12">In the presence of manganese, represses expression of mntH and mntS. Up-regulates expression of mntP.</text>
</comment>
<keyword evidence="7" id="KW-0805">Transcription regulation</keyword>
<dbReference type="InterPro" id="IPR036388">
    <property type="entry name" value="WH-like_DNA-bd_sf"/>
</dbReference>
<keyword evidence="16" id="KW-1185">Reference proteome</keyword>
<dbReference type="InterPro" id="IPR001367">
    <property type="entry name" value="Fe_dep_repressor"/>
</dbReference>
<dbReference type="GO" id="GO:0005737">
    <property type="term" value="C:cytoplasm"/>
    <property type="evidence" value="ECO:0007669"/>
    <property type="project" value="UniProtKB-SubCell"/>
</dbReference>
<dbReference type="OrthoDB" id="9791355at2"/>
<dbReference type="InterPro" id="IPR022689">
    <property type="entry name" value="Iron_dep_repressor"/>
</dbReference>
<evidence type="ECO:0000256" key="9">
    <source>
        <dbReference type="ARBA" id="ARBA00023159"/>
    </source>
</evidence>
<dbReference type="InterPro" id="IPR022687">
    <property type="entry name" value="HTH_DTXR"/>
</dbReference>
<dbReference type="Pfam" id="PF02742">
    <property type="entry name" value="Fe_dep_repr_C"/>
    <property type="match status" value="1"/>
</dbReference>
<feature type="domain" description="HTH dtxR-type" evidence="14">
    <location>
        <begin position="13"/>
        <end position="74"/>
    </location>
</feature>
<comment type="subunit">
    <text evidence="3">Homodimer.</text>
</comment>
<dbReference type="PROSITE" id="PS50944">
    <property type="entry name" value="HTH_DTXR"/>
    <property type="match status" value="1"/>
</dbReference>
<dbReference type="InterPro" id="IPR050536">
    <property type="entry name" value="DtxR_MntR_Metal-Reg"/>
</dbReference>
<reference evidence="15 16" key="1">
    <citation type="submission" date="2019-02" db="EMBL/GenBank/DDBJ databases">
        <title>Deep-cultivation of Planctomycetes and their phenomic and genomic characterization uncovers novel biology.</title>
        <authorList>
            <person name="Wiegand S."/>
            <person name="Jogler M."/>
            <person name="Boedeker C."/>
            <person name="Pinto D."/>
            <person name="Vollmers J."/>
            <person name="Rivas-Marin E."/>
            <person name="Kohn T."/>
            <person name="Peeters S.H."/>
            <person name="Heuer A."/>
            <person name="Rast P."/>
            <person name="Oberbeckmann S."/>
            <person name="Bunk B."/>
            <person name="Jeske O."/>
            <person name="Meyerdierks A."/>
            <person name="Storesund J.E."/>
            <person name="Kallscheuer N."/>
            <person name="Luecker S."/>
            <person name="Lage O.M."/>
            <person name="Pohl T."/>
            <person name="Merkel B.J."/>
            <person name="Hornburger P."/>
            <person name="Mueller R.-W."/>
            <person name="Bruemmer F."/>
            <person name="Labrenz M."/>
            <person name="Spormann A.M."/>
            <person name="Op den Camp H."/>
            <person name="Overmann J."/>
            <person name="Amann R."/>
            <person name="Jetten M.S.M."/>
            <person name="Mascher T."/>
            <person name="Medema M.H."/>
            <person name="Devos D.P."/>
            <person name="Kaster A.-K."/>
            <person name="Ovreas L."/>
            <person name="Rohde M."/>
            <person name="Galperin M.Y."/>
            <person name="Jogler C."/>
        </authorList>
    </citation>
    <scope>NUCLEOTIDE SEQUENCE [LARGE SCALE GENOMIC DNA]</scope>
    <source>
        <strain evidence="15 16">SV_7m_r</strain>
    </source>
</reference>
<evidence type="ECO:0000256" key="12">
    <source>
        <dbReference type="ARBA" id="ARBA00025185"/>
    </source>
</evidence>
<evidence type="ECO:0000256" key="1">
    <source>
        <dbReference type="ARBA" id="ARBA00004496"/>
    </source>
</evidence>
<evidence type="ECO:0000256" key="6">
    <source>
        <dbReference type="ARBA" id="ARBA00022491"/>
    </source>
</evidence>
<evidence type="ECO:0000256" key="13">
    <source>
        <dbReference type="ARBA" id="ARBA00032593"/>
    </source>
</evidence>
<organism evidence="15 16">
    <name type="scientific">Stieleria bergensis</name>
    <dbReference type="NCBI Taxonomy" id="2528025"/>
    <lineage>
        <taxon>Bacteria</taxon>
        <taxon>Pseudomonadati</taxon>
        <taxon>Planctomycetota</taxon>
        <taxon>Planctomycetia</taxon>
        <taxon>Pirellulales</taxon>
        <taxon>Pirellulaceae</taxon>
        <taxon>Stieleria</taxon>
    </lineage>
</organism>
<dbReference type="SUPFAM" id="SSF47979">
    <property type="entry name" value="Iron-dependent repressor protein, dimerization domain"/>
    <property type="match status" value="1"/>
</dbReference>
<evidence type="ECO:0000256" key="3">
    <source>
        <dbReference type="ARBA" id="ARBA00011738"/>
    </source>
</evidence>
<keyword evidence="10" id="KW-0804">Transcription</keyword>
<comment type="subcellular location">
    <subcellularLocation>
        <location evidence="1">Cytoplasm</location>
    </subcellularLocation>
</comment>
<proteinExistence type="inferred from homology"/>
<keyword evidence="8" id="KW-0238">DNA-binding</keyword>
<evidence type="ECO:0000256" key="7">
    <source>
        <dbReference type="ARBA" id="ARBA00023015"/>
    </source>
</evidence>
<evidence type="ECO:0000256" key="2">
    <source>
        <dbReference type="ARBA" id="ARBA00007871"/>
    </source>
</evidence>
<dbReference type="NCBIfam" id="NF008273">
    <property type="entry name" value="PRK11050.1"/>
    <property type="match status" value="1"/>
</dbReference>
<keyword evidence="9" id="KW-0010">Activator</keyword>
<dbReference type="PANTHER" id="PTHR33238:SF11">
    <property type="entry name" value="TRANSCRIPTIONAL REGULATOR MNTR"/>
    <property type="match status" value="1"/>
</dbReference>
<dbReference type="Pfam" id="PF01325">
    <property type="entry name" value="Fe_dep_repress"/>
    <property type="match status" value="1"/>
</dbReference>